<gene>
    <name evidence="2" type="ORF">AN216_08015</name>
</gene>
<evidence type="ECO:0000256" key="1">
    <source>
        <dbReference type="SAM" id="MobiDB-lite"/>
    </source>
</evidence>
<reference evidence="2 3" key="1">
    <citation type="journal article" date="2016" name="Front. Microbiol.">
        <title>Comparative Genomics Analysis of Streptomyces Species Reveals Their Adaptation to the Marine Environment and Their Diversity at the Genomic Level.</title>
        <authorList>
            <person name="Tian X."/>
            <person name="Zhang Z."/>
            <person name="Yang T."/>
            <person name="Chen M."/>
            <person name="Li J."/>
            <person name="Chen F."/>
            <person name="Yang J."/>
            <person name="Li W."/>
            <person name="Zhang B."/>
            <person name="Zhang Z."/>
            <person name="Wu J."/>
            <person name="Zhang C."/>
            <person name="Long L."/>
            <person name="Xiao J."/>
        </authorList>
    </citation>
    <scope>NUCLEOTIDE SEQUENCE [LARGE SCALE GENOMIC DNA]</scope>
    <source>
        <strain evidence="2 3">SCSIO 02100</strain>
    </source>
</reference>
<dbReference type="AlphaFoldDB" id="A0A1E7KKM2"/>
<evidence type="ECO:0000313" key="3">
    <source>
        <dbReference type="Proteomes" id="UP000176101"/>
    </source>
</evidence>
<evidence type="ECO:0000313" key="2">
    <source>
        <dbReference type="EMBL" id="OEV04361.1"/>
    </source>
</evidence>
<evidence type="ECO:0008006" key="4">
    <source>
        <dbReference type="Google" id="ProtNLM"/>
    </source>
</evidence>
<organism evidence="2 3">
    <name type="scientific">Streptomyces oceani</name>
    <dbReference type="NCBI Taxonomy" id="1075402"/>
    <lineage>
        <taxon>Bacteria</taxon>
        <taxon>Bacillati</taxon>
        <taxon>Actinomycetota</taxon>
        <taxon>Actinomycetes</taxon>
        <taxon>Kitasatosporales</taxon>
        <taxon>Streptomycetaceae</taxon>
        <taxon>Streptomyces</taxon>
    </lineage>
</organism>
<protein>
    <recommendedName>
        <fullName evidence="4">Sugar phosphate isomerase</fullName>
    </recommendedName>
</protein>
<dbReference type="NCBIfam" id="NF035938">
    <property type="entry name" value="EboA_domain"/>
    <property type="match status" value="1"/>
</dbReference>
<dbReference type="STRING" id="1075402.AN216_08015"/>
<dbReference type="PATRIC" id="fig|1075402.3.peg.4409"/>
<dbReference type="EMBL" id="LJGU01000114">
    <property type="protein sequence ID" value="OEV04361.1"/>
    <property type="molecule type" value="Genomic_DNA"/>
</dbReference>
<dbReference type="InterPro" id="IPR047715">
    <property type="entry name" value="EboA_dom"/>
</dbReference>
<keyword evidence="3" id="KW-1185">Reference proteome</keyword>
<dbReference type="Proteomes" id="UP000176101">
    <property type="component" value="Unassembled WGS sequence"/>
</dbReference>
<sequence length="232" mass="24683">MLDEAYRWLCRRTDAAGRDWLDEALAEVRRAGPEPAATDGPAPLPAWEAHFAAAGRRCRRTKPEAVGPQAPGDSDIPDTPDNAGAPDDPATVARVLLLHAAGVRTGTLTRLYTRGTGAERRAVLRALPHLTAGPEALHLVTDALRTNDTRLIAAALGPYAATHLDPPAWRQAVLKCLFTGIPVAAISALSRRAAGDRELARMLADYAAERTAAGRDVPTDLCHVLTLTGKES</sequence>
<feature type="region of interest" description="Disordered" evidence="1">
    <location>
        <begin position="57"/>
        <end position="88"/>
    </location>
</feature>
<name>A0A1E7KKM2_9ACTN</name>
<comment type="caution">
    <text evidence="2">The sequence shown here is derived from an EMBL/GenBank/DDBJ whole genome shotgun (WGS) entry which is preliminary data.</text>
</comment>
<accession>A0A1E7KKM2</accession>
<proteinExistence type="predicted"/>